<dbReference type="VEuPathDB" id="FungiDB:PYU1_G006014"/>
<dbReference type="GO" id="GO:0005737">
    <property type="term" value="C:cytoplasm"/>
    <property type="evidence" value="ECO:0007669"/>
    <property type="project" value="TreeGrafter"/>
</dbReference>
<evidence type="ECO:0000313" key="2">
    <source>
        <dbReference type="EnsemblProtists" id="PYU1_T006026"/>
    </source>
</evidence>
<reference evidence="3" key="1">
    <citation type="journal article" date="2010" name="Genome Biol.">
        <title>Genome sequence of the necrotrophic plant pathogen Pythium ultimum reveals original pathogenicity mechanisms and effector repertoire.</title>
        <authorList>
            <person name="Levesque C.A."/>
            <person name="Brouwer H."/>
            <person name="Cano L."/>
            <person name="Hamilton J.P."/>
            <person name="Holt C."/>
            <person name="Huitema E."/>
            <person name="Raffaele S."/>
            <person name="Robideau G.P."/>
            <person name="Thines M."/>
            <person name="Win J."/>
            <person name="Zerillo M.M."/>
            <person name="Beakes G.W."/>
            <person name="Boore J.L."/>
            <person name="Busam D."/>
            <person name="Dumas B."/>
            <person name="Ferriera S."/>
            <person name="Fuerstenberg S.I."/>
            <person name="Gachon C.M."/>
            <person name="Gaulin E."/>
            <person name="Govers F."/>
            <person name="Grenville-Briggs L."/>
            <person name="Horner N."/>
            <person name="Hostetler J."/>
            <person name="Jiang R.H."/>
            <person name="Johnson J."/>
            <person name="Krajaejun T."/>
            <person name="Lin H."/>
            <person name="Meijer H.J."/>
            <person name="Moore B."/>
            <person name="Morris P."/>
            <person name="Phuntmart V."/>
            <person name="Puiu D."/>
            <person name="Shetty J."/>
            <person name="Stajich J.E."/>
            <person name="Tripathy S."/>
            <person name="Wawra S."/>
            <person name="van West P."/>
            <person name="Whitty B.R."/>
            <person name="Coutinho P.M."/>
            <person name="Henrissat B."/>
            <person name="Martin F."/>
            <person name="Thomas P.D."/>
            <person name="Tyler B.M."/>
            <person name="De Vries R.P."/>
            <person name="Kamoun S."/>
            <person name="Yandell M."/>
            <person name="Tisserat N."/>
            <person name="Buell C.R."/>
        </authorList>
    </citation>
    <scope>NUCLEOTIDE SEQUENCE</scope>
    <source>
        <strain evidence="3">DAOM:BR144</strain>
    </source>
</reference>
<dbReference type="STRING" id="431595.K3WM34"/>
<accession>K3WM34</accession>
<proteinExistence type="predicted"/>
<dbReference type="EMBL" id="GL376625">
    <property type="status" value="NOT_ANNOTATED_CDS"/>
    <property type="molecule type" value="Genomic_DNA"/>
</dbReference>
<dbReference type="SUPFAM" id="SSF53335">
    <property type="entry name" value="S-adenosyl-L-methionine-dependent methyltransferases"/>
    <property type="match status" value="1"/>
</dbReference>
<dbReference type="InParanoid" id="K3WM34"/>
<dbReference type="HOGENOM" id="CLU_766117_0_0_1"/>
<keyword evidence="3" id="KW-1185">Reference proteome</keyword>
<dbReference type="PANTHER" id="PTHR13369:SF0">
    <property type="entry name" value="GLUTATHIONE S-TRANSFERASE C-TERMINAL DOMAIN-CONTAINING PROTEIN"/>
    <property type="match status" value="1"/>
</dbReference>
<dbReference type="InterPro" id="IPR029063">
    <property type="entry name" value="SAM-dependent_MTases_sf"/>
</dbReference>
<reference evidence="3" key="2">
    <citation type="submission" date="2010-04" db="EMBL/GenBank/DDBJ databases">
        <authorList>
            <person name="Buell R."/>
            <person name="Hamilton J."/>
            <person name="Hostetler J."/>
        </authorList>
    </citation>
    <scope>NUCLEOTIDE SEQUENCE [LARGE SCALE GENOMIC DNA]</scope>
    <source>
        <strain evidence="3">DAOM:BR144</strain>
    </source>
</reference>
<reference evidence="2" key="3">
    <citation type="submission" date="2015-02" db="UniProtKB">
        <authorList>
            <consortium name="EnsemblProtists"/>
        </authorList>
    </citation>
    <scope>IDENTIFICATION</scope>
    <source>
        <strain evidence="2">DAOM BR144</strain>
    </source>
</reference>
<feature type="domain" description="Methyltransferase" evidence="1">
    <location>
        <begin position="139"/>
        <end position="259"/>
    </location>
</feature>
<dbReference type="OMA" id="MVMQKCL"/>
<dbReference type="eggNOG" id="ENOG502QUFE">
    <property type="taxonomic scope" value="Eukaryota"/>
</dbReference>
<dbReference type="InterPro" id="IPR025714">
    <property type="entry name" value="Methyltranfer_dom"/>
</dbReference>
<dbReference type="EnsemblProtists" id="PYU1_T006026">
    <property type="protein sequence ID" value="PYU1_T006026"/>
    <property type="gene ID" value="PYU1_G006014"/>
</dbReference>
<protein>
    <recommendedName>
        <fullName evidence="1">Methyltransferase domain-containing protein</fullName>
    </recommendedName>
</protein>
<evidence type="ECO:0000259" key="1">
    <source>
        <dbReference type="Pfam" id="PF13679"/>
    </source>
</evidence>
<dbReference type="Pfam" id="PF13679">
    <property type="entry name" value="Methyltransf_32"/>
    <property type="match status" value="1"/>
</dbReference>
<dbReference type="Proteomes" id="UP000019132">
    <property type="component" value="Unassembled WGS sequence"/>
</dbReference>
<dbReference type="PANTHER" id="PTHR13369">
    <property type="match status" value="1"/>
</dbReference>
<name>K3WM34_GLOUD</name>
<dbReference type="Gene3D" id="3.40.50.150">
    <property type="entry name" value="Vaccinia Virus protein VP39"/>
    <property type="match status" value="1"/>
</dbReference>
<evidence type="ECO:0000313" key="3">
    <source>
        <dbReference type="Proteomes" id="UP000019132"/>
    </source>
</evidence>
<dbReference type="AlphaFoldDB" id="K3WM34"/>
<sequence length="383" mass="42243">MNGVLPELTWGTWDEHEWDSGALTTVHSASDINVNASATTAAAAAAAAAGGGSDRSRRKLGKKGLSAPMQSQLWFEEVLTRVDHSSFAQERRGYQCNPLRCLHVDETLFSAASVIPWEHLPDGIHPRDGKLPPLRARNKRHQVENLAVFLQRILRPGDVVVEFCAGSGYVALPLACLFPQCKFVLLDKKEPSLAIAEERIATAGLTNVEVFCGFIDDYDKPFDVGIALHACGEATDMVMQKCLDERAAYVLAPCCVGKIKLSALEYPRSRALRDQLTRTEYQVLAKAADFGHQNAEMSHSEINMRRRRCKSILESDRNMRAQEAQYETFMFVMHPHDVTPKNDILVGIPAANGSGSASGERRFITSCTQPLSESETVRVIFGL</sequence>
<dbReference type="CDD" id="cd02440">
    <property type="entry name" value="AdoMet_MTases"/>
    <property type="match status" value="1"/>
</dbReference>
<organism evidence="2 3">
    <name type="scientific">Globisporangium ultimum (strain ATCC 200006 / CBS 805.95 / DAOM BR144)</name>
    <name type="common">Pythium ultimum</name>
    <dbReference type="NCBI Taxonomy" id="431595"/>
    <lineage>
        <taxon>Eukaryota</taxon>
        <taxon>Sar</taxon>
        <taxon>Stramenopiles</taxon>
        <taxon>Oomycota</taxon>
        <taxon>Peronosporomycetes</taxon>
        <taxon>Pythiales</taxon>
        <taxon>Pythiaceae</taxon>
        <taxon>Globisporangium</taxon>
    </lineage>
</organism>